<protein>
    <recommendedName>
        <fullName evidence="5">PUM-HD domain-containing protein</fullName>
    </recommendedName>
</protein>
<proteinExistence type="predicted"/>
<evidence type="ECO:0000256" key="2">
    <source>
        <dbReference type="ARBA" id="ARBA00022845"/>
    </source>
</evidence>
<dbReference type="AlphaFoldDB" id="A0A835AV71"/>
<dbReference type="PANTHER" id="PTHR12537">
    <property type="entry name" value="RNA BINDING PROTEIN PUMILIO-RELATED"/>
    <property type="match status" value="1"/>
</dbReference>
<keyword evidence="2" id="KW-0810">Translation regulation</keyword>
<feature type="repeat" description="Pumilio" evidence="3">
    <location>
        <begin position="558"/>
        <end position="593"/>
    </location>
</feature>
<feature type="repeat" description="Pumilio" evidence="3">
    <location>
        <begin position="594"/>
        <end position="629"/>
    </location>
</feature>
<dbReference type="InterPro" id="IPR033133">
    <property type="entry name" value="PUM-HD"/>
</dbReference>
<comment type="caution">
    <text evidence="6">The sequence shown here is derived from an EMBL/GenBank/DDBJ whole genome shotgun (WGS) entry which is preliminary data.</text>
</comment>
<evidence type="ECO:0000256" key="1">
    <source>
        <dbReference type="ARBA" id="ARBA00022737"/>
    </source>
</evidence>
<dbReference type="SUPFAM" id="SSF48371">
    <property type="entry name" value="ARM repeat"/>
    <property type="match status" value="1"/>
</dbReference>
<evidence type="ECO:0000256" key="3">
    <source>
        <dbReference type="PROSITE-ProRule" id="PRU00317"/>
    </source>
</evidence>
<dbReference type="GO" id="GO:0006417">
    <property type="term" value="P:regulation of translation"/>
    <property type="evidence" value="ECO:0007669"/>
    <property type="project" value="UniProtKB-KW"/>
</dbReference>
<evidence type="ECO:0000313" key="6">
    <source>
        <dbReference type="EMBL" id="KAF8673551.1"/>
    </source>
</evidence>
<dbReference type="EMBL" id="JACEFO010002205">
    <property type="protein sequence ID" value="KAF8673551.1"/>
    <property type="molecule type" value="Genomic_DNA"/>
</dbReference>
<evidence type="ECO:0000259" key="5">
    <source>
        <dbReference type="PROSITE" id="PS50303"/>
    </source>
</evidence>
<reference evidence="6" key="1">
    <citation type="submission" date="2020-07" db="EMBL/GenBank/DDBJ databases">
        <title>Genome sequence and genetic diversity analysis of an under-domesticated orphan crop, white fonio (Digitaria exilis).</title>
        <authorList>
            <person name="Bennetzen J.L."/>
            <person name="Chen S."/>
            <person name="Ma X."/>
            <person name="Wang X."/>
            <person name="Yssel A.E.J."/>
            <person name="Chaluvadi S.R."/>
            <person name="Johnson M."/>
            <person name="Gangashetty P."/>
            <person name="Hamidou F."/>
            <person name="Sanogo M.D."/>
            <person name="Zwaenepoel A."/>
            <person name="Wallace J."/>
            <person name="Van De Peer Y."/>
            <person name="Van Deynze A."/>
        </authorList>
    </citation>
    <scope>NUCLEOTIDE SEQUENCE</scope>
    <source>
        <tissue evidence="6">Leaves</tissue>
    </source>
</reference>
<feature type="region of interest" description="Disordered" evidence="4">
    <location>
        <begin position="131"/>
        <end position="160"/>
    </location>
</feature>
<dbReference type="GO" id="GO:0005737">
    <property type="term" value="C:cytoplasm"/>
    <property type="evidence" value="ECO:0007669"/>
    <property type="project" value="TreeGrafter"/>
</dbReference>
<feature type="repeat" description="Pumilio" evidence="3">
    <location>
        <begin position="521"/>
        <end position="557"/>
    </location>
</feature>
<feature type="repeat" description="Pumilio" evidence="3">
    <location>
        <begin position="458"/>
        <end position="495"/>
    </location>
</feature>
<feature type="repeat" description="Pumilio" evidence="3">
    <location>
        <begin position="630"/>
        <end position="667"/>
    </location>
</feature>
<keyword evidence="1" id="KW-0677">Repeat</keyword>
<dbReference type="InterPro" id="IPR011989">
    <property type="entry name" value="ARM-like"/>
</dbReference>
<dbReference type="SMART" id="SM00025">
    <property type="entry name" value="Pumilio"/>
    <property type="match status" value="6"/>
</dbReference>
<evidence type="ECO:0000313" key="7">
    <source>
        <dbReference type="Proteomes" id="UP000636709"/>
    </source>
</evidence>
<keyword evidence="7" id="KW-1185">Reference proteome</keyword>
<gene>
    <name evidence="6" type="ORF">HU200_048634</name>
</gene>
<dbReference type="PANTHER" id="PTHR12537:SF147">
    <property type="entry name" value="PUMILIO HOMOLOG 12"/>
    <property type="match status" value="1"/>
</dbReference>
<dbReference type="Gene3D" id="1.25.10.10">
    <property type="entry name" value="Leucine-rich Repeat Variant"/>
    <property type="match status" value="2"/>
</dbReference>
<dbReference type="OrthoDB" id="668540at2759"/>
<sequence length="701" mass="78707">MEESQSSKETSRFRAFAFSNCATQESAGDRELHNVGIQSNQEPSRFRAQNEVSGAVQESAGDRELHNVGIASQSAGVYLNGSHQHLLGFSRSVNLYDEQYLSSALDDMTLDLNTHTAARQDDSLPLQISAAQAKQKSNLEHQEQGHGFPPHLGKFSRTSGQQSFNTNFGVPYNPSTAFAPPFQQHCYVDGQSQMYRPHDQNVSSNFTWQHDIGVQPYSFVQPHYICPQMQQISSFDVYQHGSNEHAAVYASANVPSSRIGTPNSHGLETGYPCFSVAAFQKRNNRLNNMFTNSFCSTSCADSSCGSVDFHHFQQAEKFFHPSGQGFSHHQQVDNLAHSNGLGFSHHPHQTCGRFNTVSYPERILMSPDGGNSVRAINFAPSVNGYADMDHRINDYSHEHIGIQRNNSMLQLLPSTEHLTVDNAVGRVCILAKDQTYCHFLTKILAEGTQEDADKVFYEMIDHIGELMMDPVANNLVQKILGTNDQRMHIIRKITKSPAELIKVCCDTHGYEHNLISIFITETAASRYLQLARDRHGCCVLQKCMEHSNDEQRNDLLSKITSSALRLSEDQYGNYVIQFILGLKIEWATTRIVDRLAGHFGNLSMQKCGSHVVEHCLKLAPQLMCDRIIDELIHDPKLPHIIIDQYGNFVIQTALKQCQGEQHVAFVEAIRPYTGALQSNMYGKRVLSKTYLKNKHNLFGFF</sequence>
<dbReference type="Proteomes" id="UP000636709">
    <property type="component" value="Unassembled WGS sequence"/>
</dbReference>
<evidence type="ECO:0000256" key="4">
    <source>
        <dbReference type="SAM" id="MobiDB-lite"/>
    </source>
</evidence>
<feature type="domain" description="PUM-HD" evidence="5">
    <location>
        <begin position="359"/>
        <end position="693"/>
    </location>
</feature>
<name>A0A835AV71_9POAL</name>
<dbReference type="PROSITE" id="PS50303">
    <property type="entry name" value="PUM_HD"/>
    <property type="match status" value="1"/>
</dbReference>
<dbReference type="Pfam" id="PF00806">
    <property type="entry name" value="PUF"/>
    <property type="match status" value="5"/>
</dbReference>
<dbReference type="InterPro" id="IPR016024">
    <property type="entry name" value="ARM-type_fold"/>
</dbReference>
<accession>A0A835AV71</accession>
<dbReference type="PROSITE" id="PS50302">
    <property type="entry name" value="PUM"/>
    <property type="match status" value="5"/>
</dbReference>
<dbReference type="GO" id="GO:0003729">
    <property type="term" value="F:mRNA binding"/>
    <property type="evidence" value="ECO:0007669"/>
    <property type="project" value="TreeGrafter"/>
</dbReference>
<dbReference type="InterPro" id="IPR001313">
    <property type="entry name" value="Pumilio_RNA-bd_rpt"/>
</dbReference>
<organism evidence="6 7">
    <name type="scientific">Digitaria exilis</name>
    <dbReference type="NCBI Taxonomy" id="1010633"/>
    <lineage>
        <taxon>Eukaryota</taxon>
        <taxon>Viridiplantae</taxon>
        <taxon>Streptophyta</taxon>
        <taxon>Embryophyta</taxon>
        <taxon>Tracheophyta</taxon>
        <taxon>Spermatophyta</taxon>
        <taxon>Magnoliopsida</taxon>
        <taxon>Liliopsida</taxon>
        <taxon>Poales</taxon>
        <taxon>Poaceae</taxon>
        <taxon>PACMAD clade</taxon>
        <taxon>Panicoideae</taxon>
        <taxon>Panicodae</taxon>
        <taxon>Paniceae</taxon>
        <taxon>Anthephorinae</taxon>
        <taxon>Digitaria</taxon>
    </lineage>
</organism>